<dbReference type="AlphaFoldDB" id="A0ABD1I4V9"/>
<keyword evidence="1" id="KW-0812">Transmembrane</keyword>
<keyword evidence="1" id="KW-1133">Transmembrane helix</keyword>
<reference evidence="2 3" key="1">
    <citation type="submission" date="2024-06" db="EMBL/GenBank/DDBJ databases">
        <title>A chromosome level genome sequence of Diviner's sage (Salvia divinorum).</title>
        <authorList>
            <person name="Ford S.A."/>
            <person name="Ro D.-K."/>
            <person name="Ness R.W."/>
            <person name="Phillips M.A."/>
        </authorList>
    </citation>
    <scope>NUCLEOTIDE SEQUENCE [LARGE SCALE GENOMIC DNA]</scope>
    <source>
        <strain evidence="2">SAF-2024a</strain>
        <tissue evidence="2">Leaf</tissue>
    </source>
</reference>
<organism evidence="2 3">
    <name type="scientific">Salvia divinorum</name>
    <name type="common">Maria pastora</name>
    <name type="synonym">Diviner's sage</name>
    <dbReference type="NCBI Taxonomy" id="28513"/>
    <lineage>
        <taxon>Eukaryota</taxon>
        <taxon>Viridiplantae</taxon>
        <taxon>Streptophyta</taxon>
        <taxon>Embryophyta</taxon>
        <taxon>Tracheophyta</taxon>
        <taxon>Spermatophyta</taxon>
        <taxon>Magnoliopsida</taxon>
        <taxon>eudicotyledons</taxon>
        <taxon>Gunneridae</taxon>
        <taxon>Pentapetalae</taxon>
        <taxon>asterids</taxon>
        <taxon>lamiids</taxon>
        <taxon>Lamiales</taxon>
        <taxon>Lamiaceae</taxon>
        <taxon>Nepetoideae</taxon>
        <taxon>Mentheae</taxon>
        <taxon>Salviinae</taxon>
        <taxon>Salvia</taxon>
        <taxon>Salvia subgen. Calosphace</taxon>
    </lineage>
</organism>
<dbReference type="EMBL" id="JBEAFC010000003">
    <property type="protein sequence ID" value="KAL1563752.1"/>
    <property type="molecule type" value="Genomic_DNA"/>
</dbReference>
<dbReference type="Proteomes" id="UP001567538">
    <property type="component" value="Unassembled WGS sequence"/>
</dbReference>
<name>A0ABD1I4V9_SALDI</name>
<evidence type="ECO:0000256" key="1">
    <source>
        <dbReference type="SAM" id="Phobius"/>
    </source>
</evidence>
<comment type="caution">
    <text evidence="2">The sequence shown here is derived from an EMBL/GenBank/DDBJ whole genome shotgun (WGS) entry which is preliminary data.</text>
</comment>
<gene>
    <name evidence="2" type="ORF">AAHA92_06180</name>
</gene>
<feature type="transmembrane region" description="Helical" evidence="1">
    <location>
        <begin position="100"/>
        <end position="122"/>
    </location>
</feature>
<protein>
    <submittedName>
        <fullName evidence="2">Chitin elicitor receptor kinase 1-like</fullName>
    </submittedName>
</protein>
<proteinExistence type="predicted"/>
<keyword evidence="3" id="KW-1185">Reference proteome</keyword>
<evidence type="ECO:0000313" key="2">
    <source>
        <dbReference type="EMBL" id="KAL1563752.1"/>
    </source>
</evidence>
<evidence type="ECO:0000313" key="3">
    <source>
        <dbReference type="Proteomes" id="UP001567538"/>
    </source>
</evidence>
<sequence length="187" mass="21145">MSSLFLSRQLWHRVNRALTIWDMLTRDPSSPLSTRDRIPPSKVSDCSSSFHRSREDLEEERGFLSELGVFLAFFQEVYQWRHDFSIEDKLRLLLTRITGGAIVDISFAGGALSLALCFYFIFYTKRKLTEESLTVTTNVGADPESGRAATDSVSPKLKGITVDRSVEFTYEELALATDEFSLSDKIG</sequence>
<keyword evidence="1" id="KW-0472">Membrane</keyword>
<accession>A0ABD1I4V9</accession>